<dbReference type="Gene3D" id="3.30.70.890">
    <property type="entry name" value="GHMP kinase, C-terminal domain"/>
    <property type="match status" value="1"/>
</dbReference>
<feature type="domain" description="GHMP kinase C-terminal" evidence="2">
    <location>
        <begin position="346"/>
        <end position="415"/>
    </location>
</feature>
<dbReference type="SUPFAM" id="SSF55060">
    <property type="entry name" value="GHMP Kinase, C-terminal domain"/>
    <property type="match status" value="1"/>
</dbReference>
<dbReference type="EMBL" id="RSAS01000264">
    <property type="protein sequence ID" value="RRR74512.1"/>
    <property type="molecule type" value="Genomic_DNA"/>
</dbReference>
<proteinExistence type="predicted"/>
<gene>
    <name evidence="3" type="ORF">EI684_06865</name>
</gene>
<dbReference type="InterPro" id="IPR014721">
    <property type="entry name" value="Ribsml_uS5_D2-typ_fold_subgr"/>
</dbReference>
<dbReference type="Pfam" id="PF08544">
    <property type="entry name" value="GHMP_kinases_C"/>
    <property type="match status" value="1"/>
</dbReference>
<dbReference type="InterPro" id="IPR013750">
    <property type="entry name" value="GHMP_kinase_C_dom"/>
</dbReference>
<dbReference type="InterPro" id="IPR036554">
    <property type="entry name" value="GHMP_kinase_C_sf"/>
</dbReference>
<dbReference type="Gene3D" id="3.30.230.10">
    <property type="match status" value="1"/>
</dbReference>
<evidence type="ECO:0000313" key="3">
    <source>
        <dbReference type="EMBL" id="RRR74512.1"/>
    </source>
</evidence>
<dbReference type="GO" id="GO:0016740">
    <property type="term" value="F:transferase activity"/>
    <property type="evidence" value="ECO:0007669"/>
    <property type="project" value="UniProtKB-KW"/>
</dbReference>
<keyword evidence="1" id="KW-0808">Transferase</keyword>
<comment type="caution">
    <text evidence="3">The sequence shown here is derived from an EMBL/GenBank/DDBJ whole genome shotgun (WGS) entry which is preliminary data.</text>
</comment>
<sequence length="450" mass="46584">MPTELDRFIRLVRAQRGAFFAHGPPITVAHAPGWVELMGGAAAVGGALALAWPLGSGSFVALQPNAEAVLAVQEVGGAAMSLPLSALVTADGAPCSYDEAAAYLARVPAPVRLAGAMWLALAREEFARCAGGARLLVRPNPTPGAQVGMAAALAQAMVAAYHLRLAPRELALTVHVGLQRILGNDPGVLGPLVGIAAHSSALLLVHQQPAWIWGELHLPPGTTLWAVVLGQGQDPATLQHLRVASQIAYRLAATTLGLSQPQADAQWLGYLSNLGTAHYEARIRDTLPVTLSGAEFLAKHTPPPGLVIEPERNYPLRAAASLAIEEHLRARMVAALLRAAASKTQREEDLQLVGEIMARSHGGQRAAGLGDPRADNLVAQLAHAGSAQGIYGARASVATSGATLVVLGRSEAEADLHSLITTYGRKARLAVTLFGGSSAGAASAGTYSEA</sequence>
<name>A0A426U3R2_9CHLR</name>
<dbReference type="Proteomes" id="UP000280307">
    <property type="component" value="Unassembled WGS sequence"/>
</dbReference>
<evidence type="ECO:0000256" key="1">
    <source>
        <dbReference type="ARBA" id="ARBA00022679"/>
    </source>
</evidence>
<protein>
    <recommendedName>
        <fullName evidence="2">GHMP kinase C-terminal domain-containing protein</fullName>
    </recommendedName>
</protein>
<dbReference type="AlphaFoldDB" id="A0A426U3R2"/>
<accession>A0A426U3R2</accession>
<evidence type="ECO:0000313" key="4">
    <source>
        <dbReference type="Proteomes" id="UP000280307"/>
    </source>
</evidence>
<reference evidence="3 4" key="1">
    <citation type="submission" date="2018-12" db="EMBL/GenBank/DDBJ databases">
        <title>Genome Sequence of Candidatus Viridilinea halotolerans isolated from saline sulfide-rich spring.</title>
        <authorList>
            <person name="Grouzdev D.S."/>
            <person name="Burganskaya E.I."/>
            <person name="Krutkina M.S."/>
            <person name="Sukhacheva M.V."/>
            <person name="Gorlenko V.M."/>
        </authorList>
    </citation>
    <scope>NUCLEOTIDE SEQUENCE [LARGE SCALE GENOMIC DNA]</scope>
    <source>
        <strain evidence="3">Chok-6</strain>
    </source>
</reference>
<evidence type="ECO:0000259" key="2">
    <source>
        <dbReference type="Pfam" id="PF08544"/>
    </source>
</evidence>
<organism evidence="3 4">
    <name type="scientific">Candidatus Viridilinea halotolerans</name>
    <dbReference type="NCBI Taxonomy" id="2491704"/>
    <lineage>
        <taxon>Bacteria</taxon>
        <taxon>Bacillati</taxon>
        <taxon>Chloroflexota</taxon>
        <taxon>Chloroflexia</taxon>
        <taxon>Chloroflexales</taxon>
        <taxon>Chloroflexineae</taxon>
        <taxon>Oscillochloridaceae</taxon>
        <taxon>Candidatus Viridilinea</taxon>
    </lineage>
</organism>